<evidence type="ECO:0000313" key="3">
    <source>
        <dbReference type="WBParaSite" id="jg14034"/>
    </source>
</evidence>
<dbReference type="Proteomes" id="UP000887574">
    <property type="component" value="Unplaced"/>
</dbReference>
<feature type="region of interest" description="Disordered" evidence="1">
    <location>
        <begin position="1"/>
        <end position="24"/>
    </location>
</feature>
<protein>
    <submittedName>
        <fullName evidence="3">Uncharacterized protein</fullName>
    </submittedName>
</protein>
<proteinExistence type="predicted"/>
<dbReference type="WBParaSite" id="jg14034">
    <property type="protein sequence ID" value="jg14034"/>
    <property type="gene ID" value="jg14034"/>
</dbReference>
<evidence type="ECO:0000256" key="1">
    <source>
        <dbReference type="SAM" id="MobiDB-lite"/>
    </source>
</evidence>
<evidence type="ECO:0000313" key="2">
    <source>
        <dbReference type="Proteomes" id="UP000887574"/>
    </source>
</evidence>
<name>A0A915CYK5_9BILA</name>
<sequence>MDSSPRKSKNSLITKLTSQNGMPQTCGDLHQQSMMMMMLAYPPMERITAKAALCLRYLLNVPISTALPDISTLFSKT</sequence>
<reference evidence="3" key="1">
    <citation type="submission" date="2022-11" db="UniProtKB">
        <authorList>
            <consortium name="WormBaseParasite"/>
        </authorList>
    </citation>
    <scope>IDENTIFICATION</scope>
</reference>
<organism evidence="2 3">
    <name type="scientific">Ditylenchus dipsaci</name>
    <dbReference type="NCBI Taxonomy" id="166011"/>
    <lineage>
        <taxon>Eukaryota</taxon>
        <taxon>Metazoa</taxon>
        <taxon>Ecdysozoa</taxon>
        <taxon>Nematoda</taxon>
        <taxon>Chromadorea</taxon>
        <taxon>Rhabditida</taxon>
        <taxon>Tylenchina</taxon>
        <taxon>Tylenchomorpha</taxon>
        <taxon>Sphaerularioidea</taxon>
        <taxon>Anguinidae</taxon>
        <taxon>Anguininae</taxon>
        <taxon>Ditylenchus</taxon>
    </lineage>
</organism>
<accession>A0A915CYK5</accession>
<keyword evidence="2" id="KW-1185">Reference proteome</keyword>
<dbReference type="AlphaFoldDB" id="A0A915CYK5"/>
<feature type="compositionally biased region" description="Polar residues" evidence="1">
    <location>
        <begin position="10"/>
        <end position="23"/>
    </location>
</feature>